<dbReference type="PANTHER" id="PTHR38600:SF2">
    <property type="entry name" value="SLL0088 PROTEIN"/>
    <property type="match status" value="1"/>
</dbReference>
<dbReference type="InterPro" id="IPR011991">
    <property type="entry name" value="ArsR-like_HTH"/>
</dbReference>
<accession>A0A1M5WBI9</accession>
<dbReference type="GO" id="GO:0003700">
    <property type="term" value="F:DNA-binding transcription factor activity"/>
    <property type="evidence" value="ECO:0007669"/>
    <property type="project" value="InterPro"/>
</dbReference>
<dbReference type="InterPro" id="IPR036390">
    <property type="entry name" value="WH_DNA-bd_sf"/>
</dbReference>
<dbReference type="Pfam" id="PF01022">
    <property type="entry name" value="HTH_5"/>
    <property type="match status" value="1"/>
</dbReference>
<name>A0A1M5WBI9_9RHOB</name>
<dbReference type="Gene3D" id="1.10.10.10">
    <property type="entry name" value="Winged helix-like DNA-binding domain superfamily/Winged helix DNA-binding domain"/>
    <property type="match status" value="1"/>
</dbReference>
<dbReference type="InterPro" id="IPR036388">
    <property type="entry name" value="WH-like_DNA-bd_sf"/>
</dbReference>
<dbReference type="PANTHER" id="PTHR38600">
    <property type="entry name" value="TRANSCRIPTIONAL REGULATORY PROTEIN"/>
    <property type="match status" value="1"/>
</dbReference>
<proteinExistence type="predicted"/>
<feature type="domain" description="HTH arsR-type" evidence="1">
    <location>
        <begin position="1"/>
        <end position="91"/>
    </location>
</feature>
<sequence>MTDAQQLGFRALSDPTRRRILQLLAREDLTIAEVAENFQMTRAAVKKHLAILNEGHLIKVETVGRTRRNSLDPDGLRRVYDWFGFFDQFWDDRLNALKSEIEKDVQ</sequence>
<keyword evidence="3" id="KW-1185">Reference proteome</keyword>
<organism evidence="2 3">
    <name type="scientific">Marivita hallyeonensis</name>
    <dbReference type="NCBI Taxonomy" id="996342"/>
    <lineage>
        <taxon>Bacteria</taxon>
        <taxon>Pseudomonadati</taxon>
        <taxon>Pseudomonadota</taxon>
        <taxon>Alphaproteobacteria</taxon>
        <taxon>Rhodobacterales</taxon>
        <taxon>Roseobacteraceae</taxon>
        <taxon>Marivita</taxon>
    </lineage>
</organism>
<dbReference type="AlphaFoldDB" id="A0A1M5WBI9"/>
<evidence type="ECO:0000259" key="1">
    <source>
        <dbReference type="PROSITE" id="PS50987"/>
    </source>
</evidence>
<protein>
    <submittedName>
        <fullName evidence="2">Transcriptional regulator, ArsR family</fullName>
    </submittedName>
</protein>
<dbReference type="SUPFAM" id="SSF46785">
    <property type="entry name" value="Winged helix' DNA-binding domain"/>
    <property type="match status" value="1"/>
</dbReference>
<dbReference type="PRINTS" id="PR00778">
    <property type="entry name" value="HTHARSR"/>
</dbReference>
<dbReference type="RefSeq" id="WP_072779197.1">
    <property type="nucleotide sequence ID" value="NZ_FQXC01000004.1"/>
</dbReference>
<dbReference type="Proteomes" id="UP000184221">
    <property type="component" value="Unassembled WGS sequence"/>
</dbReference>
<gene>
    <name evidence="2" type="ORF">SAMN05443551_3368</name>
</gene>
<dbReference type="EMBL" id="FQXC01000004">
    <property type="protein sequence ID" value="SHH84820.1"/>
    <property type="molecule type" value="Genomic_DNA"/>
</dbReference>
<dbReference type="OrthoDB" id="9790747at2"/>
<dbReference type="STRING" id="996342.SAMN05443551_3368"/>
<dbReference type="NCBIfam" id="NF033788">
    <property type="entry name" value="HTH_metalloreg"/>
    <property type="match status" value="1"/>
</dbReference>
<dbReference type="CDD" id="cd00090">
    <property type="entry name" value="HTH_ARSR"/>
    <property type="match status" value="1"/>
</dbReference>
<evidence type="ECO:0000313" key="2">
    <source>
        <dbReference type="EMBL" id="SHH84820.1"/>
    </source>
</evidence>
<dbReference type="PROSITE" id="PS50987">
    <property type="entry name" value="HTH_ARSR_2"/>
    <property type="match status" value="1"/>
</dbReference>
<dbReference type="InterPro" id="IPR001845">
    <property type="entry name" value="HTH_ArsR_DNA-bd_dom"/>
</dbReference>
<dbReference type="SMART" id="SM00418">
    <property type="entry name" value="HTH_ARSR"/>
    <property type="match status" value="1"/>
</dbReference>
<reference evidence="2 3" key="1">
    <citation type="submission" date="2016-11" db="EMBL/GenBank/DDBJ databases">
        <authorList>
            <person name="Jaros S."/>
            <person name="Januszkiewicz K."/>
            <person name="Wedrychowicz H."/>
        </authorList>
    </citation>
    <scope>NUCLEOTIDE SEQUENCE [LARGE SCALE GENOMIC DNA]</scope>
    <source>
        <strain evidence="2 3">DSM 29431</strain>
    </source>
</reference>
<evidence type="ECO:0000313" key="3">
    <source>
        <dbReference type="Proteomes" id="UP000184221"/>
    </source>
</evidence>